<keyword evidence="1" id="KW-1133">Transmembrane helix</keyword>
<feature type="transmembrane region" description="Helical" evidence="1">
    <location>
        <begin position="25"/>
        <end position="44"/>
    </location>
</feature>
<evidence type="ECO:0000256" key="1">
    <source>
        <dbReference type="SAM" id="Phobius"/>
    </source>
</evidence>
<comment type="caution">
    <text evidence="3">The sequence shown here is derived from an EMBL/GenBank/DDBJ whole genome shotgun (WGS) entry which is preliminary data.</text>
</comment>
<feature type="non-terminal residue" evidence="3">
    <location>
        <position position="128"/>
    </location>
</feature>
<keyword evidence="1" id="KW-0812">Transmembrane</keyword>
<dbReference type="EMBL" id="JAAGNN010000029">
    <property type="protein sequence ID" value="KAF4070682.1"/>
    <property type="molecule type" value="Genomic_DNA"/>
</dbReference>
<dbReference type="Proteomes" id="UP000593565">
    <property type="component" value="Unassembled WGS sequence"/>
</dbReference>
<accession>A0A7J5ZJ30</accession>
<sequence>MLSCLLLLSLPSLDTVFGYSGFDHILVFDLVFLPCLVLPVSACLPDICLSLFIYFCLILWTCCCSFIQLPYLHLLPSQPPLHDRMLRDNMEAAGKQRRHYAKMTRSSFTWCCWNWRMWRGGSAAYLTS</sequence>
<feature type="chain" id="PRO_5029495652" evidence="2">
    <location>
        <begin position="19"/>
        <end position="128"/>
    </location>
</feature>
<keyword evidence="2" id="KW-0732">Signal</keyword>
<feature type="transmembrane region" description="Helical" evidence="1">
    <location>
        <begin position="51"/>
        <end position="71"/>
    </location>
</feature>
<evidence type="ECO:0000256" key="2">
    <source>
        <dbReference type="SAM" id="SignalP"/>
    </source>
</evidence>
<reference evidence="3 4" key="1">
    <citation type="submission" date="2020-02" db="EMBL/GenBank/DDBJ databases">
        <title>A chromosome-scale genome assembly of the black bullhead catfish (Ameiurus melas).</title>
        <authorList>
            <person name="Wen M."/>
            <person name="Zham M."/>
            <person name="Cabau C."/>
            <person name="Klopp C."/>
            <person name="Donnadieu C."/>
            <person name="Roques C."/>
            <person name="Bouchez O."/>
            <person name="Lampietro C."/>
            <person name="Jouanno E."/>
            <person name="Herpin A."/>
            <person name="Louis A."/>
            <person name="Berthelot C."/>
            <person name="Parey E."/>
            <person name="Roest-Crollius H."/>
            <person name="Braasch I."/>
            <person name="Postlethwait J."/>
            <person name="Robinson-Rechavi M."/>
            <person name="Echchiki A."/>
            <person name="Begum T."/>
            <person name="Montfort J."/>
            <person name="Schartl M."/>
            <person name="Bobe J."/>
            <person name="Guiguen Y."/>
        </authorList>
    </citation>
    <scope>NUCLEOTIDE SEQUENCE [LARGE SCALE GENOMIC DNA]</scope>
    <source>
        <strain evidence="3">M_S1</strain>
        <tissue evidence="3">Blood</tissue>
    </source>
</reference>
<proteinExistence type="predicted"/>
<name>A0A7J5ZJ30_AMEME</name>
<organism evidence="3 4">
    <name type="scientific">Ameiurus melas</name>
    <name type="common">Black bullhead</name>
    <name type="synonym">Silurus melas</name>
    <dbReference type="NCBI Taxonomy" id="219545"/>
    <lineage>
        <taxon>Eukaryota</taxon>
        <taxon>Metazoa</taxon>
        <taxon>Chordata</taxon>
        <taxon>Craniata</taxon>
        <taxon>Vertebrata</taxon>
        <taxon>Euteleostomi</taxon>
        <taxon>Actinopterygii</taxon>
        <taxon>Neopterygii</taxon>
        <taxon>Teleostei</taxon>
        <taxon>Ostariophysi</taxon>
        <taxon>Siluriformes</taxon>
        <taxon>Ictaluridae</taxon>
        <taxon>Ameiurus</taxon>
    </lineage>
</organism>
<gene>
    <name evidence="3" type="ORF">AMELA_G00288320</name>
</gene>
<protein>
    <submittedName>
        <fullName evidence="3">Uncharacterized protein</fullName>
    </submittedName>
</protein>
<keyword evidence="1" id="KW-0472">Membrane</keyword>
<keyword evidence="4" id="KW-1185">Reference proteome</keyword>
<evidence type="ECO:0000313" key="3">
    <source>
        <dbReference type="EMBL" id="KAF4070682.1"/>
    </source>
</evidence>
<dbReference type="AlphaFoldDB" id="A0A7J5ZJ30"/>
<evidence type="ECO:0000313" key="4">
    <source>
        <dbReference type="Proteomes" id="UP000593565"/>
    </source>
</evidence>
<feature type="signal peptide" evidence="2">
    <location>
        <begin position="1"/>
        <end position="18"/>
    </location>
</feature>